<evidence type="ECO:0008006" key="6">
    <source>
        <dbReference type="Google" id="ProtNLM"/>
    </source>
</evidence>
<reference evidence="2 5" key="3">
    <citation type="submission" date="2024-01" db="EMBL/GenBank/DDBJ databases">
        <title>Whole genome of Chryseobacterium arthrosphaerae NNCa 2741.</title>
        <authorList>
            <person name="Boriskina E.V."/>
            <person name="Gordinskaya N.A."/>
            <person name="Kropotov V.S."/>
            <person name="Alekseeva A.E."/>
            <person name="Makhova M.A."/>
            <person name="Kryazhev D.V."/>
            <person name="Shkurkina I.S."/>
        </authorList>
    </citation>
    <scope>NUCLEOTIDE SEQUENCE [LARGE SCALE GENOMIC DNA]</scope>
    <source>
        <strain evidence="2 5">NNCa 2741</strain>
    </source>
</reference>
<dbReference type="RefSeq" id="WP_065397268.1">
    <property type="nucleotide sequence ID" value="NZ_CP073074.1"/>
</dbReference>
<evidence type="ECO:0000313" key="4">
    <source>
        <dbReference type="Proteomes" id="UP000093432"/>
    </source>
</evidence>
<dbReference type="GeneID" id="78305533"/>
<dbReference type="EMBL" id="JAZGJU010000023">
    <property type="protein sequence ID" value="MEE6128142.1"/>
    <property type="molecule type" value="Genomic_DNA"/>
</dbReference>
<dbReference type="AlphaFoldDB" id="A0A1B8ZNT0"/>
<name>A0A1B8ZNT0_9FLAO</name>
<dbReference type="EMBL" id="MAYG01000001">
    <property type="protein sequence ID" value="OCA73259.1"/>
    <property type="molecule type" value="Genomic_DNA"/>
</dbReference>
<reference evidence="3" key="2">
    <citation type="submission" date="2016-07" db="EMBL/GenBank/DDBJ databases">
        <authorList>
            <person name="Jeong J.-J."/>
            <person name="Kim D.W."/>
            <person name="Sang M.K."/>
            <person name="Choi I.-G."/>
            <person name="Kim K.D."/>
        </authorList>
    </citation>
    <scope>NUCLEOTIDE SEQUENCE</scope>
    <source>
        <strain evidence="3">CC-VM-7</strain>
    </source>
</reference>
<gene>
    <name evidence="3" type="ORF">BBI00_02395</name>
    <name evidence="2" type="ORF">V2E39_12175</name>
</gene>
<organism evidence="3 4">
    <name type="scientific">Chryseobacterium arthrosphaerae</name>
    <dbReference type="NCBI Taxonomy" id="651561"/>
    <lineage>
        <taxon>Bacteria</taxon>
        <taxon>Pseudomonadati</taxon>
        <taxon>Bacteroidota</taxon>
        <taxon>Flavobacteriia</taxon>
        <taxon>Flavobacteriales</taxon>
        <taxon>Weeksellaceae</taxon>
        <taxon>Chryseobacterium group</taxon>
        <taxon>Chryseobacterium</taxon>
    </lineage>
</organism>
<evidence type="ECO:0000313" key="5">
    <source>
        <dbReference type="Proteomes" id="UP001350005"/>
    </source>
</evidence>
<comment type="caution">
    <text evidence="3">The sequence shown here is derived from an EMBL/GenBank/DDBJ whole genome shotgun (WGS) entry which is preliminary data.</text>
</comment>
<dbReference type="Proteomes" id="UP001350005">
    <property type="component" value="Unassembled WGS sequence"/>
</dbReference>
<proteinExistence type="predicted"/>
<sequence>MKKLLYSFLLLSSATLFAQQKNPAVKFAVADNVIGTVELFNSYKDRLQVSKVYNTASNLPSALKKYSSVFTKGVTEYKFKNGGNAFDRMSLAEINTQYKLPEDNPVFIEGYEFTDPKNTQIYPQINKRTEIKDYNGKKTLFIYTTGE</sequence>
<dbReference type="OrthoDB" id="1272742at2"/>
<evidence type="ECO:0000256" key="1">
    <source>
        <dbReference type="SAM" id="SignalP"/>
    </source>
</evidence>
<keyword evidence="1" id="KW-0732">Signal</keyword>
<feature type="chain" id="PRO_5008620887" description="GLPGLI family protein" evidence="1">
    <location>
        <begin position="19"/>
        <end position="147"/>
    </location>
</feature>
<accession>A0A1B8ZNT0</accession>
<evidence type="ECO:0000313" key="2">
    <source>
        <dbReference type="EMBL" id="MEE6128142.1"/>
    </source>
</evidence>
<keyword evidence="5" id="KW-1185">Reference proteome</keyword>
<dbReference type="Proteomes" id="UP000093432">
    <property type="component" value="Unassembled WGS sequence"/>
</dbReference>
<reference evidence="4" key="1">
    <citation type="submission" date="2016-07" db="EMBL/GenBank/DDBJ databases">
        <authorList>
            <person name="Florea S."/>
            <person name="Webb J.S."/>
            <person name="Jaromczyk J."/>
            <person name="Schardl C.L."/>
        </authorList>
    </citation>
    <scope>NUCLEOTIDE SEQUENCE [LARGE SCALE GENOMIC DNA]</scope>
    <source>
        <strain evidence="4">CC-VM-7</strain>
    </source>
</reference>
<feature type="signal peptide" evidence="1">
    <location>
        <begin position="1"/>
        <end position="18"/>
    </location>
</feature>
<protein>
    <recommendedName>
        <fullName evidence="6">GLPGLI family protein</fullName>
    </recommendedName>
</protein>
<evidence type="ECO:0000313" key="3">
    <source>
        <dbReference type="EMBL" id="OCA73259.1"/>
    </source>
</evidence>